<name>A0AAW1K1D4_POPJA</name>
<reference evidence="1 2" key="1">
    <citation type="journal article" date="2024" name="BMC Genomics">
        <title>De novo assembly and annotation of Popillia japonica's genome with initial clues to its potential as an invasive pest.</title>
        <authorList>
            <person name="Cucini C."/>
            <person name="Boschi S."/>
            <person name="Funari R."/>
            <person name="Cardaioli E."/>
            <person name="Iannotti N."/>
            <person name="Marturano G."/>
            <person name="Paoli F."/>
            <person name="Bruttini M."/>
            <person name="Carapelli A."/>
            <person name="Frati F."/>
            <person name="Nardi F."/>
        </authorList>
    </citation>
    <scope>NUCLEOTIDE SEQUENCE [LARGE SCALE GENOMIC DNA]</scope>
    <source>
        <strain evidence="1">DMR45628</strain>
    </source>
</reference>
<keyword evidence="2" id="KW-1185">Reference proteome</keyword>
<organism evidence="1 2">
    <name type="scientific">Popillia japonica</name>
    <name type="common">Japanese beetle</name>
    <dbReference type="NCBI Taxonomy" id="7064"/>
    <lineage>
        <taxon>Eukaryota</taxon>
        <taxon>Metazoa</taxon>
        <taxon>Ecdysozoa</taxon>
        <taxon>Arthropoda</taxon>
        <taxon>Hexapoda</taxon>
        <taxon>Insecta</taxon>
        <taxon>Pterygota</taxon>
        <taxon>Neoptera</taxon>
        <taxon>Endopterygota</taxon>
        <taxon>Coleoptera</taxon>
        <taxon>Polyphaga</taxon>
        <taxon>Scarabaeiformia</taxon>
        <taxon>Scarabaeidae</taxon>
        <taxon>Rutelinae</taxon>
        <taxon>Popillia</taxon>
    </lineage>
</organism>
<accession>A0AAW1K1D4</accession>
<dbReference type="Proteomes" id="UP001458880">
    <property type="component" value="Unassembled WGS sequence"/>
</dbReference>
<dbReference type="AlphaFoldDB" id="A0AAW1K1D4"/>
<sequence>MQYLWQYQIDWDEELPDPIRSSWQEFHAQLSALNNIKIPRQKQVCSFQNQISSKPRMKSVPRKLGTFEINFKVKIAGFVRGNYTRFVTNKITA</sequence>
<dbReference type="Pfam" id="PF05380">
    <property type="entry name" value="Peptidase_A17"/>
    <property type="match status" value="1"/>
</dbReference>
<dbReference type="InterPro" id="IPR008042">
    <property type="entry name" value="Retrotrans_Pao"/>
</dbReference>
<comment type="caution">
    <text evidence="1">The sequence shown here is derived from an EMBL/GenBank/DDBJ whole genome shotgun (WGS) entry which is preliminary data.</text>
</comment>
<evidence type="ECO:0000313" key="2">
    <source>
        <dbReference type="Proteomes" id="UP001458880"/>
    </source>
</evidence>
<protein>
    <submittedName>
        <fullName evidence="1">Pao retrotransposon peptidase</fullName>
    </submittedName>
</protein>
<proteinExistence type="predicted"/>
<gene>
    <name evidence="1" type="ORF">QE152_g25362</name>
</gene>
<evidence type="ECO:0000313" key="1">
    <source>
        <dbReference type="EMBL" id="KAK9711599.1"/>
    </source>
</evidence>
<dbReference type="EMBL" id="JASPKY010000277">
    <property type="protein sequence ID" value="KAK9711599.1"/>
    <property type="molecule type" value="Genomic_DNA"/>
</dbReference>